<evidence type="ECO:0000313" key="1">
    <source>
        <dbReference type="EMBL" id="EEF38885.1"/>
    </source>
</evidence>
<dbReference type="EMBL" id="EQ973918">
    <property type="protein sequence ID" value="EEF38885.1"/>
    <property type="molecule type" value="Genomic_DNA"/>
</dbReference>
<dbReference type="PANTHER" id="PTHR35121">
    <property type="entry name" value="HOMEODOMAIN PROTEIN 8, PUTATIVE-RELATED"/>
    <property type="match status" value="1"/>
</dbReference>
<dbReference type="Proteomes" id="UP000008311">
    <property type="component" value="Unassembled WGS sequence"/>
</dbReference>
<proteinExistence type="predicted"/>
<dbReference type="InParanoid" id="B9SC27"/>
<name>B9SC27_RICCO</name>
<dbReference type="PANTHER" id="PTHR35121:SF10">
    <property type="match status" value="1"/>
</dbReference>
<protein>
    <submittedName>
        <fullName evidence="1">Uncharacterized protein</fullName>
    </submittedName>
</protein>
<gene>
    <name evidence="1" type="ORF">RCOM_0702340</name>
</gene>
<reference evidence="2" key="1">
    <citation type="journal article" date="2010" name="Nat. Biotechnol.">
        <title>Draft genome sequence of the oilseed species Ricinus communis.</title>
        <authorList>
            <person name="Chan A.P."/>
            <person name="Crabtree J."/>
            <person name="Zhao Q."/>
            <person name="Lorenzi H."/>
            <person name="Orvis J."/>
            <person name="Puiu D."/>
            <person name="Melake-Berhan A."/>
            <person name="Jones K.M."/>
            <person name="Redman J."/>
            <person name="Chen G."/>
            <person name="Cahoon E.B."/>
            <person name="Gedil M."/>
            <person name="Stanke M."/>
            <person name="Haas B.J."/>
            <person name="Wortman J.R."/>
            <person name="Fraser-Liggett C.M."/>
            <person name="Ravel J."/>
            <person name="Rabinowicz P.D."/>
        </authorList>
    </citation>
    <scope>NUCLEOTIDE SEQUENCE [LARGE SCALE GENOMIC DNA]</scope>
    <source>
        <strain evidence="2">cv. Hale</strain>
    </source>
</reference>
<accession>B9SC27</accession>
<dbReference type="eggNOG" id="ENOG502S71B">
    <property type="taxonomic scope" value="Eukaryota"/>
</dbReference>
<organism evidence="1 2">
    <name type="scientific">Ricinus communis</name>
    <name type="common">Castor bean</name>
    <dbReference type="NCBI Taxonomy" id="3988"/>
    <lineage>
        <taxon>Eukaryota</taxon>
        <taxon>Viridiplantae</taxon>
        <taxon>Streptophyta</taxon>
        <taxon>Embryophyta</taxon>
        <taxon>Tracheophyta</taxon>
        <taxon>Spermatophyta</taxon>
        <taxon>Magnoliopsida</taxon>
        <taxon>eudicotyledons</taxon>
        <taxon>Gunneridae</taxon>
        <taxon>Pentapetalae</taxon>
        <taxon>rosids</taxon>
        <taxon>fabids</taxon>
        <taxon>Malpighiales</taxon>
        <taxon>Euphorbiaceae</taxon>
        <taxon>Acalyphoideae</taxon>
        <taxon>Acalypheae</taxon>
        <taxon>Ricinus</taxon>
    </lineage>
</organism>
<evidence type="ECO:0000313" key="2">
    <source>
        <dbReference type="Proteomes" id="UP000008311"/>
    </source>
</evidence>
<dbReference type="AlphaFoldDB" id="B9SC27"/>
<keyword evidence="2" id="KW-1185">Reference proteome</keyword>
<sequence>MATGAANLMLQCVFDGSISMHDIEIERRPYHRNCDCALHKFNAVNLNACSRKRNIKFPTKKTSTHCSLTLAASKFSSQSFLLSDSSGRNRRMHTWRMYIT</sequence>